<dbReference type="Gene3D" id="3.30.450.180">
    <property type="match status" value="1"/>
</dbReference>
<dbReference type="PANTHER" id="PTHR35010">
    <property type="entry name" value="BLL4672 PROTEIN-RELATED"/>
    <property type="match status" value="1"/>
</dbReference>
<dbReference type="CDD" id="cd00093">
    <property type="entry name" value="HTH_XRE"/>
    <property type="match status" value="1"/>
</dbReference>
<evidence type="ECO:0000259" key="2">
    <source>
        <dbReference type="PROSITE" id="PS50943"/>
    </source>
</evidence>
<proteinExistence type="predicted"/>
<dbReference type="Proteomes" id="UP000286931">
    <property type="component" value="Unassembled WGS sequence"/>
</dbReference>
<dbReference type="AlphaFoldDB" id="A0A401YCR5"/>
<accession>A0A401YCR5</accession>
<dbReference type="SMART" id="SM00530">
    <property type="entry name" value="HTH_XRE"/>
    <property type="match status" value="1"/>
</dbReference>
<comment type="caution">
    <text evidence="3">The sequence shown here is derived from an EMBL/GenBank/DDBJ whole genome shotgun (WGS) entry which is preliminary data.</text>
</comment>
<dbReference type="Pfam" id="PF13560">
    <property type="entry name" value="HTH_31"/>
    <property type="match status" value="1"/>
</dbReference>
<evidence type="ECO:0000256" key="1">
    <source>
        <dbReference type="SAM" id="MobiDB-lite"/>
    </source>
</evidence>
<name>A0A401YCR5_9ACTN</name>
<evidence type="ECO:0000313" key="3">
    <source>
        <dbReference type="EMBL" id="GCD92393.1"/>
    </source>
</evidence>
<dbReference type="PANTHER" id="PTHR35010:SF2">
    <property type="entry name" value="BLL4672 PROTEIN"/>
    <property type="match status" value="1"/>
</dbReference>
<dbReference type="InterPro" id="IPR001387">
    <property type="entry name" value="Cro/C1-type_HTH"/>
</dbReference>
<keyword evidence="3" id="KW-0238">DNA-binding</keyword>
<keyword evidence="4" id="KW-1185">Reference proteome</keyword>
<sequence length="316" mass="35680">MNGMNGVHERIGTDEAARPSGGGRPIDPRDGIGEFLRTRRARLGPQDVGLPVSGRHRRVPGLRREELARLAGVSVAYLTRLEQGKGHNVSTEVIDAIARALRLTETEHAHLTHLSKCRHQPHRRYTAPRRQQVRPGLRALLTAMDTMPAYVTGRRLDILAWNRPAAALFGDWDELADRERNWGRLVFLNPGYRRLFVDWESKAADVVGTLRLDAGCYPDDPRLIALVDELSAGSEEFRRLWARHDVREQSHGSRRLHHPVVGELTLPFETLRLPDDPEKCLTIHHVPADPIAAENLRLLASWGTDPTPREVPDRRP</sequence>
<evidence type="ECO:0000313" key="4">
    <source>
        <dbReference type="Proteomes" id="UP000286931"/>
    </source>
</evidence>
<dbReference type="Gene3D" id="1.10.260.40">
    <property type="entry name" value="lambda repressor-like DNA-binding domains"/>
    <property type="match status" value="1"/>
</dbReference>
<feature type="region of interest" description="Disordered" evidence="1">
    <location>
        <begin position="1"/>
        <end position="31"/>
    </location>
</feature>
<protein>
    <submittedName>
        <fullName evidence="3">DNA-binding protein</fullName>
    </submittedName>
</protein>
<dbReference type="InterPro" id="IPR041413">
    <property type="entry name" value="MLTR_LBD"/>
</dbReference>
<dbReference type="EMBL" id="BIFH01000013">
    <property type="protein sequence ID" value="GCD92393.1"/>
    <property type="molecule type" value="Genomic_DNA"/>
</dbReference>
<reference evidence="3 4" key="1">
    <citation type="submission" date="2018-12" db="EMBL/GenBank/DDBJ databases">
        <title>Draft genome sequence of Embleya hyalina NBRC 13850T.</title>
        <authorList>
            <person name="Komaki H."/>
            <person name="Hosoyama A."/>
            <person name="Kimura A."/>
            <person name="Ichikawa N."/>
            <person name="Tamura T."/>
        </authorList>
    </citation>
    <scope>NUCLEOTIDE SEQUENCE [LARGE SCALE GENOMIC DNA]</scope>
    <source>
        <strain evidence="3 4">NBRC 13850</strain>
    </source>
</reference>
<dbReference type="InterPro" id="IPR010982">
    <property type="entry name" value="Lambda_DNA-bd_dom_sf"/>
</dbReference>
<gene>
    <name evidence="3" type="ORF">EHYA_00031</name>
</gene>
<dbReference type="Pfam" id="PF17765">
    <property type="entry name" value="MLTR_LBD"/>
    <property type="match status" value="1"/>
</dbReference>
<dbReference type="GO" id="GO:0003677">
    <property type="term" value="F:DNA binding"/>
    <property type="evidence" value="ECO:0007669"/>
    <property type="project" value="UniProtKB-KW"/>
</dbReference>
<feature type="domain" description="HTH cro/C1-type" evidence="2">
    <location>
        <begin position="61"/>
        <end position="108"/>
    </location>
</feature>
<dbReference type="PROSITE" id="PS50943">
    <property type="entry name" value="HTH_CROC1"/>
    <property type="match status" value="1"/>
</dbReference>
<dbReference type="SUPFAM" id="SSF47413">
    <property type="entry name" value="lambda repressor-like DNA-binding domains"/>
    <property type="match status" value="1"/>
</dbReference>
<organism evidence="3 4">
    <name type="scientific">Embleya hyalina</name>
    <dbReference type="NCBI Taxonomy" id="516124"/>
    <lineage>
        <taxon>Bacteria</taxon>
        <taxon>Bacillati</taxon>
        <taxon>Actinomycetota</taxon>
        <taxon>Actinomycetes</taxon>
        <taxon>Kitasatosporales</taxon>
        <taxon>Streptomycetaceae</taxon>
        <taxon>Embleya</taxon>
    </lineage>
</organism>
<feature type="compositionally biased region" description="Basic and acidic residues" evidence="1">
    <location>
        <begin position="7"/>
        <end position="17"/>
    </location>
</feature>